<dbReference type="EMBL" id="MLQQ01000018">
    <property type="protein sequence ID" value="OIJ12727.1"/>
    <property type="molecule type" value="Genomic_DNA"/>
</dbReference>
<dbReference type="InterPro" id="IPR050090">
    <property type="entry name" value="Tyrosine_recombinase_XerCD"/>
</dbReference>
<reference evidence="3 4" key="1">
    <citation type="submission" date="2016-10" db="EMBL/GenBank/DDBJ databases">
        <title>Draft genome sequences of four alkaliphilic bacteria belonging to the Anaerobacillus genus.</title>
        <authorList>
            <person name="Bassil N.M."/>
            <person name="Lloyd J.R."/>
        </authorList>
    </citation>
    <scope>NUCLEOTIDE SEQUENCE [LARGE SCALE GENOMIC DNA]</scope>
    <source>
        <strain evidence="3 4">DSM 15340</strain>
    </source>
</reference>
<dbReference type="GO" id="GO:0006310">
    <property type="term" value="P:DNA recombination"/>
    <property type="evidence" value="ECO:0007669"/>
    <property type="project" value="UniProtKB-KW"/>
</dbReference>
<dbReference type="RefSeq" id="WP_071313034.1">
    <property type="nucleotide sequence ID" value="NZ_MLQQ01000018.1"/>
</dbReference>
<dbReference type="SUPFAM" id="SSF56349">
    <property type="entry name" value="DNA breaking-rejoining enzymes"/>
    <property type="match status" value="1"/>
</dbReference>
<dbReference type="Pfam" id="PF00589">
    <property type="entry name" value="Phage_integrase"/>
    <property type="match status" value="1"/>
</dbReference>
<evidence type="ECO:0000313" key="4">
    <source>
        <dbReference type="Proteomes" id="UP000180098"/>
    </source>
</evidence>
<accession>A0A1S2LM15</accession>
<dbReference type="InterPro" id="IPR011010">
    <property type="entry name" value="DNA_brk_join_enz"/>
</dbReference>
<dbReference type="AlphaFoldDB" id="A0A1S2LM15"/>
<dbReference type="GO" id="GO:0015074">
    <property type="term" value="P:DNA integration"/>
    <property type="evidence" value="ECO:0007669"/>
    <property type="project" value="InterPro"/>
</dbReference>
<comment type="caution">
    <text evidence="3">The sequence shown here is derived from an EMBL/GenBank/DDBJ whole genome shotgun (WGS) entry which is preliminary data.</text>
</comment>
<keyword evidence="1" id="KW-0233">DNA recombination</keyword>
<evidence type="ECO:0000259" key="2">
    <source>
        <dbReference type="PROSITE" id="PS51898"/>
    </source>
</evidence>
<evidence type="ECO:0000256" key="1">
    <source>
        <dbReference type="ARBA" id="ARBA00023172"/>
    </source>
</evidence>
<keyword evidence="4" id="KW-1185">Reference proteome</keyword>
<organism evidence="3 4">
    <name type="scientific">Anaerobacillus arseniciselenatis</name>
    <dbReference type="NCBI Taxonomy" id="85682"/>
    <lineage>
        <taxon>Bacteria</taxon>
        <taxon>Bacillati</taxon>
        <taxon>Bacillota</taxon>
        <taxon>Bacilli</taxon>
        <taxon>Bacillales</taxon>
        <taxon>Bacillaceae</taxon>
        <taxon>Anaerobacillus</taxon>
    </lineage>
</organism>
<dbReference type="InterPro" id="IPR013762">
    <property type="entry name" value="Integrase-like_cat_sf"/>
</dbReference>
<dbReference type="GO" id="GO:0003677">
    <property type="term" value="F:DNA binding"/>
    <property type="evidence" value="ECO:0007669"/>
    <property type="project" value="InterPro"/>
</dbReference>
<dbReference type="Proteomes" id="UP000180098">
    <property type="component" value="Unassembled WGS sequence"/>
</dbReference>
<sequence length="356" mass="42004">MHIEVRPGIEPEVICEHYGIELKDFINLLQGNRRIESSKTAIEIINEFKIKIEKDLENGRKTDDTLYYYIHFFERFKKFLNKIDPNFSLLDLNENIMDDFYKETIVKKGNISLGTKNTYQAIVNALIKFAYTKKYISEDIRNRFEMYKETKLPRYIPTEVIQALLNKSLETSSPFFNYTVLYFLLGTGCRISELVNVRIGDFMVDDNVIFIRKGKGNKERYIPMYPEVKKVVIDFLSRTGIKKINYSDERHLFSKRIYDNRKPVLVRSIQKMLENLQKTLGIENEYSPHAFRHSFSVQSLKQGMSINILQQVLGHEHIETTSIYTKLHPHDLKDEVMGKYPFPFEKLLRHMIGVED</sequence>
<dbReference type="InterPro" id="IPR002104">
    <property type="entry name" value="Integrase_catalytic"/>
</dbReference>
<name>A0A1S2LM15_9BACI</name>
<dbReference type="PROSITE" id="PS51898">
    <property type="entry name" value="TYR_RECOMBINASE"/>
    <property type="match status" value="1"/>
</dbReference>
<gene>
    <name evidence="3" type="ORF">BKP35_09085</name>
</gene>
<evidence type="ECO:0000313" key="3">
    <source>
        <dbReference type="EMBL" id="OIJ12727.1"/>
    </source>
</evidence>
<dbReference type="PANTHER" id="PTHR30349">
    <property type="entry name" value="PHAGE INTEGRASE-RELATED"/>
    <property type="match status" value="1"/>
</dbReference>
<proteinExistence type="predicted"/>
<dbReference type="Gene3D" id="1.10.443.10">
    <property type="entry name" value="Intergrase catalytic core"/>
    <property type="match status" value="1"/>
</dbReference>
<feature type="domain" description="Tyr recombinase" evidence="2">
    <location>
        <begin position="151"/>
        <end position="337"/>
    </location>
</feature>
<protein>
    <recommendedName>
        <fullName evidence="2">Tyr recombinase domain-containing protein</fullName>
    </recommendedName>
</protein>